<dbReference type="EMBL" id="OC323890">
    <property type="protein sequence ID" value="CAD7413657.1"/>
    <property type="molecule type" value="Genomic_DNA"/>
</dbReference>
<proteinExistence type="predicted"/>
<evidence type="ECO:0000256" key="1">
    <source>
        <dbReference type="SAM" id="Phobius"/>
    </source>
</evidence>
<name>A0A7R9HBW5_TIMCR</name>
<gene>
    <name evidence="2" type="ORF">TCEB3V08_LOCUS11832</name>
</gene>
<dbReference type="AlphaFoldDB" id="A0A7R9HBW5"/>
<protein>
    <submittedName>
        <fullName evidence="2">Uncharacterized protein</fullName>
    </submittedName>
</protein>
<organism evidence="2">
    <name type="scientific">Timema cristinae</name>
    <name type="common">Walking stick</name>
    <dbReference type="NCBI Taxonomy" id="61476"/>
    <lineage>
        <taxon>Eukaryota</taxon>
        <taxon>Metazoa</taxon>
        <taxon>Ecdysozoa</taxon>
        <taxon>Arthropoda</taxon>
        <taxon>Hexapoda</taxon>
        <taxon>Insecta</taxon>
        <taxon>Pterygota</taxon>
        <taxon>Neoptera</taxon>
        <taxon>Polyneoptera</taxon>
        <taxon>Phasmatodea</taxon>
        <taxon>Timematodea</taxon>
        <taxon>Timematoidea</taxon>
        <taxon>Timematidae</taxon>
        <taxon>Timema</taxon>
    </lineage>
</organism>
<reference evidence="2" key="1">
    <citation type="submission" date="2020-11" db="EMBL/GenBank/DDBJ databases">
        <authorList>
            <person name="Tran Van P."/>
        </authorList>
    </citation>
    <scope>NUCLEOTIDE SEQUENCE</scope>
</reference>
<keyword evidence="1" id="KW-0472">Membrane</keyword>
<keyword evidence="1" id="KW-0812">Transmembrane</keyword>
<keyword evidence="1" id="KW-1133">Transmembrane helix</keyword>
<feature type="transmembrane region" description="Helical" evidence="1">
    <location>
        <begin position="72"/>
        <end position="94"/>
    </location>
</feature>
<accession>A0A7R9HBW5</accession>
<evidence type="ECO:0000313" key="2">
    <source>
        <dbReference type="EMBL" id="CAD7413657.1"/>
    </source>
</evidence>
<feature type="transmembrane region" description="Helical" evidence="1">
    <location>
        <begin position="42"/>
        <end position="60"/>
    </location>
</feature>
<sequence length="183" mass="20590">MPSGVKDLSRTYLGICLKEEMNQIEQIKLSVYFCCYRGAQTLAVIMLLVLFVTLLCFPYLHYKDVTLDKGFVFIGMGNVLFSSYFWHLVVDIYVEYYESIIATCAGYLSNAEMLGEDPDNSYHEMALHLGQKIACPTLLQSRENRSRSRRDSSQYDQAESTRFAIDGAVSAISGDSSLLGVTL</sequence>